<protein>
    <submittedName>
        <fullName evidence="3">Dolichol-phosphate mannosyltransferase</fullName>
    </submittedName>
</protein>
<keyword evidence="3" id="KW-0328">Glycosyltransferase</keyword>
<feature type="compositionally biased region" description="Acidic residues" evidence="1">
    <location>
        <begin position="440"/>
        <end position="455"/>
    </location>
</feature>
<keyword evidence="3" id="KW-0808">Transferase</keyword>
<feature type="region of interest" description="Disordered" evidence="1">
    <location>
        <begin position="408"/>
        <end position="506"/>
    </location>
</feature>
<feature type="domain" description="Glycosyltransferase 2-like" evidence="2">
    <location>
        <begin position="95"/>
        <end position="254"/>
    </location>
</feature>
<dbReference type="PANTHER" id="PTHR43646:SF3">
    <property type="entry name" value="SLR1566 PROTEIN"/>
    <property type="match status" value="1"/>
</dbReference>
<dbReference type="Pfam" id="PF00535">
    <property type="entry name" value="Glycos_transf_2"/>
    <property type="match status" value="1"/>
</dbReference>
<keyword evidence="4" id="KW-1185">Reference proteome</keyword>
<dbReference type="CDD" id="cd04179">
    <property type="entry name" value="DPM_DPG-synthase_like"/>
    <property type="match status" value="1"/>
</dbReference>
<accession>A0A1I3XGQ5</accession>
<dbReference type="InterPro" id="IPR001173">
    <property type="entry name" value="Glyco_trans_2-like"/>
</dbReference>
<feature type="compositionally biased region" description="Basic and acidic residues" evidence="1">
    <location>
        <begin position="416"/>
        <end position="439"/>
    </location>
</feature>
<gene>
    <name evidence="3" type="ORF">SAMN05216275_11930</name>
</gene>
<reference evidence="4" key="1">
    <citation type="submission" date="2016-10" db="EMBL/GenBank/DDBJ databases">
        <authorList>
            <person name="Varghese N."/>
            <person name="Submissions S."/>
        </authorList>
    </citation>
    <scope>NUCLEOTIDE SEQUENCE [LARGE SCALE GENOMIC DNA]</scope>
    <source>
        <strain evidence="4">CGMCC 4.2126</strain>
    </source>
</reference>
<name>A0A1I3XGQ5_9ACTN</name>
<organism evidence="3 4">
    <name type="scientific">Streptosporangium canum</name>
    <dbReference type="NCBI Taxonomy" id="324952"/>
    <lineage>
        <taxon>Bacteria</taxon>
        <taxon>Bacillati</taxon>
        <taxon>Actinomycetota</taxon>
        <taxon>Actinomycetes</taxon>
        <taxon>Streptosporangiales</taxon>
        <taxon>Streptosporangiaceae</taxon>
        <taxon>Streptosporangium</taxon>
    </lineage>
</organism>
<dbReference type="EMBL" id="FOQY01000019">
    <property type="protein sequence ID" value="SFK18688.1"/>
    <property type="molecule type" value="Genomic_DNA"/>
</dbReference>
<evidence type="ECO:0000313" key="3">
    <source>
        <dbReference type="EMBL" id="SFK18688.1"/>
    </source>
</evidence>
<dbReference type="Proteomes" id="UP000199111">
    <property type="component" value="Unassembled WGS sequence"/>
</dbReference>
<dbReference type="GO" id="GO:0016757">
    <property type="term" value="F:glycosyltransferase activity"/>
    <property type="evidence" value="ECO:0007669"/>
    <property type="project" value="UniProtKB-KW"/>
</dbReference>
<proteinExistence type="predicted"/>
<dbReference type="InterPro" id="IPR029044">
    <property type="entry name" value="Nucleotide-diphossugar_trans"/>
</dbReference>
<dbReference type="PANTHER" id="PTHR43646">
    <property type="entry name" value="GLYCOSYLTRANSFERASE"/>
    <property type="match status" value="1"/>
</dbReference>
<evidence type="ECO:0000256" key="1">
    <source>
        <dbReference type="SAM" id="MobiDB-lite"/>
    </source>
</evidence>
<dbReference type="Gene3D" id="3.90.550.10">
    <property type="entry name" value="Spore Coat Polysaccharide Biosynthesis Protein SpsA, Chain A"/>
    <property type="match status" value="1"/>
</dbReference>
<evidence type="ECO:0000313" key="4">
    <source>
        <dbReference type="Proteomes" id="UP000199111"/>
    </source>
</evidence>
<dbReference type="AlphaFoldDB" id="A0A1I3XGQ5"/>
<sequence>MRPLTTLRTTAHRAGLLAAAHRLGFLAAAHHPGLRTTAHPPKLLAALHRVGETVPMRPLTVSQAVAALAVGVRLARGRDRLPPLAPLGTENGRISVVIPARDEEGRIGPCLSAVLADPAVAEVLVVDDESRDGTARLAAELGAKVVVGAPLPEGWVGKQWALLQGVEAAGGDIVVTLDADARPAPGLFGALAAALDRYDLVSAGPRFVCGGIAEQALHASFLATLVYRSGPIGPSSAPAPHRVMANGQCMAFRRTAMLSAGGFGRVRGHMTDDVALARTLAADGWAVGFLDAGGLLEVDMHESAAEVWREWGRSLPLRDVTGPGRQAADLAAIWLTAALPVLRLAAGRPTRLDLGLLAVRLLLAGALRGSYTRPGPGVLLSPLLDPLTAVRLTQATLRPVRRWRGRTYPRGAAYPRDADPKDADPRDADPKDADPKDTDPGDADPEDADPGDADPGDLVPRTAAPKDAAPGITAPEVTAPEGTSGDRPDRPGRAGRPAPPARSAAR</sequence>
<dbReference type="SUPFAM" id="SSF53448">
    <property type="entry name" value="Nucleotide-diphospho-sugar transferases"/>
    <property type="match status" value="1"/>
</dbReference>
<evidence type="ECO:0000259" key="2">
    <source>
        <dbReference type="Pfam" id="PF00535"/>
    </source>
</evidence>